<comment type="caution">
    <text evidence="4">The sequence shown here is derived from an EMBL/GenBank/DDBJ whole genome shotgun (WGS) entry which is preliminary data.</text>
</comment>
<sequence>MNKAIFKIIQKNTASRHTIYRSWKSRERLLFDVSPMMTDKIETAKMAQEFTSLVNEQKLMINFVDDDNDGQVVATRIELVDNKSTDKFLKTFVSENLTAYELVSDNQILFEFDKKIAQGLTVHLKHKHTISELKTKVTVNYTGLPVVLQPLPIVQEMTWQVDKDEVTKVETYQLISSLKAMTSPVVSGFSAENSEVIVPNLADSKMRPEDLIMTVNYTASFRKITVRLTYNRAQAYTLVTDGKRETSAGGIQSFVATITGQTNEKESQKIHWDIDREQIVTADKVLSLPKVPGYTLSSTEMPFTTTVTLGEIYDYFAQQLAELSISVETDKVLTLTNPIAERKMFIYEANVQKVKINYVDDDDFGEVVFTQTITGKSEAPFNCELDLPSGYDYVSGKEKLPANFDYVDAVDQSVAIHVKHKHIKRKFETSYIVTYNGLPADKQLQAKVQTVIWEMNTDEITGQTIYQPVTQLANVLSPIVKGYSAESLNLVAATLTPLEMIPEDVTVIVTYIGNPQKVVVNLVDDDSNGVIVDSYVLTGQTDEVPEYDDTFPLGYEGVTDISTLPHFDDDAVNQIVTVHLKHKRTYETLETKATVNYIGLAATRSLSPNSQKLTWTAETDLVTGLTTYKPETALTNVITPVIKGYTADNACVTMPKLPEMTTKPDELTTIVAYTANTQKVIVNVVDDDNNGEVIHSYDIIGKTDESFTYHDCLFLGYLNNTDFTTLPTVFDDADDLDQIVTIHVKHRHTQGRLETKAVVNYTGLSDDKRQASNVQTIIWDTDTDQVSGVTIYSPTSVLHEVNTPFVADYTANIEMVAAVSLVETTVKPKDTETTVNYSLSSYEIHFYDETTDEMLDVIDLVATELEVTLADYQAKGYVIKTNEFADHLSNVNNVGYSIYLAHDTKRLTETKVAHFPVYILGKGGTEPKKIVLTTTLAREYSLDLVTGNEISATDLAAYDTASAVHYYSDNPQVVIDSTTGIISFDVAVDGDLTSITFDGELPTFDNIETNVMIEYLPAKVTARLIYYRYQLYVDSHEPYQPYATDIQTFTVVIKGYRDVNDAMEINWEINRSQELTADKTYPLPSRDGYTLSKLDKSRFNRPSDEMPFDETIDLGTVFDALFEQLVTLPLDTKHINVVTGFDDYEADKSRIFYYEASPQEVFFNFVDDETGSIVKIDVKVGVSDGDAYDYNLTAPAGYSFVYDGYEIDAETGEKSRTDMPVGYNTQDLSESVATFSAKANVSQTTVIHLKHQHSQGTFETHFTINYHYGGNDKLEPTVQVITFETDIDDVTGVVTYMPTMPTVEVNSPVFGGYTADQKTVLLTLSETMTMPENQEVDVYYTANEQKYIINYVDDDCQGNLLKTETIVGKSDEIYPFEVEAIPNYDFVGHDDKEPLVFDHDDWVNQVRTLHLVHVHTQGMVGSLVTINYTGLPIDKKLVATTQTISWETDRDEVTGKTTYQPVKVSEDILSPIVKGYTAEKARISFDDLPELTSEPEDLVVTVNYTGKLKKVIVNTLDADNKNQVIDTYTITGRTDELFVYPKNDLSGYDYTTDFKQLPYRFADDESVEQIVSVYVRHHHTQGSFETNAIIKYVGLPEYYLEAGPNIQRVMWQTDTDEVTNITVYTPVNQTKAVVSPKVDGYIVDQATVSAITFSETRSQPKDTVVLVTYTVKVEEAYEFEVTLVYTRNQYYLSEQSNDTVDTESAEYKKWQKGLAPKATQNFQVTLYGKRESADSELIMWSVDRDQVLIADKPLLIPEIKGYTLKDDAKTAFSNTITVGEVYDYYQKQVVALSQDTPFAQEKSRTICEIDDIWLTDAQYLEDERNRVFVYNASPEIAVQVEEITATITYKRYQVYKDSRLSLQAQYGLTKDENFRVDEQIFIARITGTLDNFDSTEINWHVNRDLLIKANQPFPVAPVINGYALMTNEEQTTWDESIDLGTIFDAILGMKTTISKDGRHIDFEDYGYEGVQNDNTKYFFYAPRDQKYDISYLDETGTIVKTQTEIGKSNTSQTILLDLPEGYERVVDKQADNKQADNGDIVLNLWFDEDDYTDQTRTVQVKKKVVDLPKVTILDVTVPKKKAEVDKSEQLLKVTFIDKTMGQTLEVLSLTQEQLAIELAAYETRYFVHKSSDEKTPHLADTDETIQLVHRTKRVVEEKEAEFVVHLAFAGRQPDEKIVLKAQLICNYSIDLVTGQEVQTTDMANYDDAELRTFSSTNAQVVIDKATGLICFDLVINGKNATITVPDDAASFDSPTAKVTVEVPEDEKQMAQDTEKENTAIEKSA</sequence>
<dbReference type="Proteomes" id="UP000480303">
    <property type="component" value="Unassembled WGS sequence"/>
</dbReference>
<protein>
    <recommendedName>
        <fullName evidence="6">Gram-positive cocci surface proteins LPxTG domain-containing protein</fullName>
    </recommendedName>
</protein>
<keyword evidence="5" id="KW-1185">Reference proteome</keyword>
<name>A0A6A0BEM2_9LACT</name>
<reference evidence="4 5" key="1">
    <citation type="submission" date="2020-02" db="EMBL/GenBank/DDBJ databases">
        <title>Draft genome sequence of Lactococcus sp. Hs30E4-3.</title>
        <authorList>
            <person name="Noda S."/>
            <person name="Yuki M."/>
            <person name="Ohkuma M."/>
        </authorList>
    </citation>
    <scope>NUCLEOTIDE SEQUENCE [LARGE SCALE GENOMIC DNA]</scope>
    <source>
        <strain evidence="4 5">Hs30E4-3</strain>
    </source>
</reference>
<feature type="domain" description="Mucin binding" evidence="2">
    <location>
        <begin position="678"/>
        <end position="746"/>
    </location>
</feature>
<feature type="region of interest" description="Disordered" evidence="1">
    <location>
        <begin position="2262"/>
        <end position="2284"/>
    </location>
</feature>
<feature type="domain" description="Mub B2-like" evidence="3">
    <location>
        <begin position="1258"/>
        <end position="1343"/>
    </location>
</feature>
<dbReference type="EMBL" id="BLLI01000060">
    <property type="protein sequence ID" value="GFH43145.1"/>
    <property type="molecule type" value="Genomic_DNA"/>
</dbReference>
<dbReference type="RefSeq" id="WP_172209583.1">
    <property type="nucleotide sequence ID" value="NZ_BLLI01000060.1"/>
</dbReference>
<organism evidence="4 5">
    <name type="scientific">Pseudolactococcus hodotermopsidis</name>
    <dbReference type="NCBI Taxonomy" id="2709157"/>
    <lineage>
        <taxon>Bacteria</taxon>
        <taxon>Bacillati</taxon>
        <taxon>Bacillota</taxon>
        <taxon>Bacilli</taxon>
        <taxon>Lactobacillales</taxon>
        <taxon>Streptococcaceae</taxon>
        <taxon>Pseudolactococcus</taxon>
    </lineage>
</organism>
<evidence type="ECO:0000313" key="4">
    <source>
        <dbReference type="EMBL" id="GFH43145.1"/>
    </source>
</evidence>
<gene>
    <name evidence="4" type="ORF">Hs30E_16960</name>
</gene>
<dbReference type="Gene3D" id="2.60.40.4300">
    <property type="match status" value="3"/>
</dbReference>
<dbReference type="InterPro" id="IPR041558">
    <property type="entry name" value="MucBP_2"/>
</dbReference>
<feature type="domain" description="Mucin binding" evidence="2">
    <location>
        <begin position="352"/>
        <end position="420"/>
    </location>
</feature>
<evidence type="ECO:0000256" key="1">
    <source>
        <dbReference type="SAM" id="MobiDB-lite"/>
    </source>
</evidence>
<feature type="compositionally biased region" description="Basic and acidic residues" evidence="1">
    <location>
        <begin position="2265"/>
        <end position="2284"/>
    </location>
</feature>
<feature type="domain" description="Mucin binding" evidence="2">
    <location>
        <begin position="1345"/>
        <end position="1413"/>
    </location>
</feature>
<evidence type="ECO:0000313" key="5">
    <source>
        <dbReference type="Proteomes" id="UP000480303"/>
    </source>
</evidence>
<feature type="domain" description="Mub B2-like" evidence="3">
    <location>
        <begin position="584"/>
        <end position="676"/>
    </location>
</feature>
<evidence type="ECO:0000259" key="3">
    <source>
        <dbReference type="Pfam" id="PF17966"/>
    </source>
</evidence>
<accession>A0A6A0BEM2</accession>
<dbReference type="Pfam" id="PF17965">
    <property type="entry name" value="MucBP_2"/>
    <property type="match status" value="3"/>
</dbReference>
<evidence type="ECO:0008006" key="6">
    <source>
        <dbReference type="Google" id="ProtNLM"/>
    </source>
</evidence>
<dbReference type="Pfam" id="PF17966">
    <property type="entry name" value="Muc_B2"/>
    <property type="match status" value="2"/>
</dbReference>
<evidence type="ECO:0000259" key="2">
    <source>
        <dbReference type="Pfam" id="PF17965"/>
    </source>
</evidence>
<dbReference type="Gene3D" id="3.10.20.320">
    <property type="entry name" value="Putative peptidoglycan bound protein (lpxtg motif)"/>
    <property type="match status" value="2"/>
</dbReference>
<proteinExistence type="predicted"/>
<dbReference type="InterPro" id="IPR041495">
    <property type="entry name" value="Mub_B2"/>
</dbReference>